<protein>
    <submittedName>
        <fullName evidence="1">DUF6138 family protein</fullName>
    </submittedName>
</protein>
<dbReference type="GeneID" id="93478999"/>
<evidence type="ECO:0000313" key="1">
    <source>
        <dbReference type="EMBL" id="WWP19857.1"/>
    </source>
</evidence>
<proteinExistence type="predicted"/>
<dbReference type="Proteomes" id="UP001364764">
    <property type="component" value="Chromosome"/>
</dbReference>
<dbReference type="Pfam" id="PF19635">
    <property type="entry name" value="DUF6138"/>
    <property type="match status" value="1"/>
</dbReference>
<dbReference type="EMBL" id="CP145892">
    <property type="protein sequence ID" value="WWP19857.1"/>
    <property type="molecule type" value="Genomic_DNA"/>
</dbReference>
<name>A0ABD8AQI7_PAEAM</name>
<reference evidence="1 2" key="1">
    <citation type="submission" date="2024-02" db="EMBL/GenBank/DDBJ databases">
        <title>Complete sequences of two Paenibacillus sp. strains and one Lysinibacillus strain isolated from the environment on STAA medium highlight biotechnological potential.</title>
        <authorList>
            <person name="Attere S.A."/>
            <person name="Piche L.C."/>
            <person name="Intertaglia L."/>
            <person name="Lami R."/>
            <person name="Charette S.J."/>
            <person name="Vincent A.T."/>
        </authorList>
    </citation>
    <scope>NUCLEOTIDE SEQUENCE [LARGE SCALE GENOMIC DNA]</scope>
    <source>
        <strain evidence="1 2">Y5S-7</strain>
    </source>
</reference>
<organism evidence="1 2">
    <name type="scientific">Paenibacillus amylolyticus</name>
    <dbReference type="NCBI Taxonomy" id="1451"/>
    <lineage>
        <taxon>Bacteria</taxon>
        <taxon>Bacillati</taxon>
        <taxon>Bacillota</taxon>
        <taxon>Bacilli</taxon>
        <taxon>Bacillales</taxon>
        <taxon>Paenibacillaceae</taxon>
        <taxon>Paenibacillus</taxon>
    </lineage>
</organism>
<sequence>MSTLYDQAMEEMMTTIHEWFDEQEKRDDLESVVKRTTLQMGIFIDIVLDYRPGRTTVDSLDLDLDDDDVISKQGRVFTEEQVRNEIGPKLVEVVQGRLDKLADTPLIDYRFTLRGKFPTTEGKLQLTLLEWINEEKRKLLLDRIHTYVDKNLENSTYPTKPLESFFLTSHLLDPKLFPELDVAWTIRLYDRIQELNQGRPDALAEHRGEITRAVTAWAENQFLPQYYDVQSSAYRTNEYSLKPGATLQLNTETQTGQHLDEHGKQQTSEAQPIDLLLYAAVMILRFEPSYSKSKGVTFLEIAKQLGSKRAARMMTEGSGTYAKDDIHVRTEEVECKANDVFALMTIHIRKEGAGAYQQALTFITHLLKQGFPKSYKIKLKSSVKQYLPIKGLAKSDTHRFFANALEYPELHPLLEEYAREAIQEFEFYEDTEGEKSCMPGSYATFGLGLVDEQYFPLVEYYMGEVDDEHQLIQDKFIAAFVEKQGVTAQSIPALVASLRRSTDSLKLKIQPELENEEILELLVRQIQKLEHYEVERVVYPIFGKVEKLTTLARKAEGRRKELLLELLQAAGK</sequence>
<gene>
    <name evidence="1" type="ORF">V6668_26000</name>
</gene>
<dbReference type="InterPro" id="IPR046136">
    <property type="entry name" value="DUF6138"/>
</dbReference>
<accession>A0ABD8AQI7</accession>
<evidence type="ECO:0000313" key="2">
    <source>
        <dbReference type="Proteomes" id="UP001364764"/>
    </source>
</evidence>
<dbReference type="AlphaFoldDB" id="A0ABD8AQI7"/>
<dbReference type="RefSeq" id="WP_338707052.1">
    <property type="nucleotide sequence ID" value="NZ_CP145892.1"/>
</dbReference>